<dbReference type="PANTHER" id="PTHR37298">
    <property type="entry name" value="UPF0111 PROTEIN YKAA"/>
    <property type="match status" value="1"/>
</dbReference>
<dbReference type="InterPro" id="IPR018445">
    <property type="entry name" value="Put_Phosphate_transp_reg"/>
</dbReference>
<comment type="caution">
    <text evidence="2">The sequence shown here is derived from an EMBL/GenBank/DDBJ whole genome shotgun (WGS) entry which is preliminary data.</text>
</comment>
<dbReference type="InterPro" id="IPR038078">
    <property type="entry name" value="PhoU-like_sf"/>
</dbReference>
<proteinExistence type="inferred from homology"/>
<dbReference type="PANTHER" id="PTHR37298:SF1">
    <property type="entry name" value="UPF0111 PROTEIN YKAA"/>
    <property type="match status" value="1"/>
</dbReference>
<dbReference type="Gene3D" id="1.20.58.220">
    <property type="entry name" value="Phosphate transport system protein phou homolog 2, domain 2"/>
    <property type="match status" value="1"/>
</dbReference>
<name>A0A644UZC4_9ZZZZ</name>
<organism evidence="2">
    <name type="scientific">bioreactor metagenome</name>
    <dbReference type="NCBI Taxonomy" id="1076179"/>
    <lineage>
        <taxon>unclassified sequences</taxon>
        <taxon>metagenomes</taxon>
        <taxon>ecological metagenomes</taxon>
    </lineage>
</organism>
<dbReference type="AlphaFoldDB" id="A0A644UZC4"/>
<accession>A0A644UZC4</accession>
<comment type="similarity">
    <text evidence="1">Belongs to the UPF0111 family.</text>
</comment>
<gene>
    <name evidence="2" type="ORF">SDC9_30385</name>
</gene>
<dbReference type="InterPro" id="IPR052912">
    <property type="entry name" value="UPF0111_domain"/>
</dbReference>
<evidence type="ECO:0000313" key="2">
    <source>
        <dbReference type="EMBL" id="MPL84420.1"/>
    </source>
</evidence>
<sequence length="216" mass="25508">MKIDRFLQLFVVKEKKFYPLYISQTENIIVAAEELKRLYLESNYELQKESYRKIKDLETKGDQITAKIYEELNKTFVTPFDREDIHVLASRIDTFLDFIHDSARKLAMYKPLSPSKDLITIVDLILEDAKLINEIARNLEFLVKRNGEILKLCKRIKEIEHKVDELYEDYNIFLFQNEKDAIELVKNKNIVQSLEDTTDRAKEISDSIRSIIVKLA</sequence>
<reference evidence="2" key="1">
    <citation type="submission" date="2019-08" db="EMBL/GenBank/DDBJ databases">
        <authorList>
            <person name="Kucharzyk K."/>
            <person name="Murdoch R.W."/>
            <person name="Higgins S."/>
            <person name="Loffler F."/>
        </authorList>
    </citation>
    <scope>NUCLEOTIDE SEQUENCE</scope>
</reference>
<evidence type="ECO:0000256" key="1">
    <source>
        <dbReference type="ARBA" id="ARBA00008591"/>
    </source>
</evidence>
<dbReference type="Pfam" id="PF01865">
    <property type="entry name" value="PhoU_div"/>
    <property type="match status" value="1"/>
</dbReference>
<dbReference type="EMBL" id="VSSQ01000189">
    <property type="protein sequence ID" value="MPL84420.1"/>
    <property type="molecule type" value="Genomic_DNA"/>
</dbReference>
<protein>
    <recommendedName>
        <fullName evidence="3">Pit accessory protein</fullName>
    </recommendedName>
</protein>
<evidence type="ECO:0008006" key="3">
    <source>
        <dbReference type="Google" id="ProtNLM"/>
    </source>
</evidence>